<organism evidence="1 2">
    <name type="scientific">Trichinella zimbabwensis</name>
    <dbReference type="NCBI Taxonomy" id="268475"/>
    <lineage>
        <taxon>Eukaryota</taxon>
        <taxon>Metazoa</taxon>
        <taxon>Ecdysozoa</taxon>
        <taxon>Nematoda</taxon>
        <taxon>Enoplea</taxon>
        <taxon>Dorylaimia</taxon>
        <taxon>Trichinellida</taxon>
        <taxon>Trichinellidae</taxon>
        <taxon>Trichinella</taxon>
    </lineage>
</organism>
<keyword evidence="2" id="KW-1185">Reference proteome</keyword>
<proteinExistence type="predicted"/>
<accession>A0A0V1HR66</accession>
<gene>
    <name evidence="1" type="ORF">T11_13410</name>
</gene>
<dbReference type="Proteomes" id="UP000055024">
    <property type="component" value="Unassembled WGS sequence"/>
</dbReference>
<sequence length="98" mass="11066">MNNANLLTVNIYYAQQQVIDRFLQNYTLFLDPSIGISIDVSLTYYWSCVENCRSSHVNSSSIVMKLGNLEKRSFISTHIKEGKEANKFATIKLTVVAG</sequence>
<protein>
    <submittedName>
        <fullName evidence="1">Uncharacterized protein</fullName>
    </submittedName>
</protein>
<evidence type="ECO:0000313" key="1">
    <source>
        <dbReference type="EMBL" id="KRZ12692.1"/>
    </source>
</evidence>
<comment type="caution">
    <text evidence="1">The sequence shown here is derived from an EMBL/GenBank/DDBJ whole genome shotgun (WGS) entry which is preliminary data.</text>
</comment>
<evidence type="ECO:0000313" key="2">
    <source>
        <dbReference type="Proteomes" id="UP000055024"/>
    </source>
</evidence>
<dbReference type="OrthoDB" id="10425025at2759"/>
<dbReference type="AlphaFoldDB" id="A0A0V1HR66"/>
<name>A0A0V1HR66_9BILA</name>
<reference evidence="1 2" key="1">
    <citation type="submission" date="2015-01" db="EMBL/GenBank/DDBJ databases">
        <title>Evolution of Trichinella species and genotypes.</title>
        <authorList>
            <person name="Korhonen P.K."/>
            <person name="Edoardo P."/>
            <person name="Giuseppe L.R."/>
            <person name="Gasser R.B."/>
        </authorList>
    </citation>
    <scope>NUCLEOTIDE SEQUENCE [LARGE SCALE GENOMIC DNA]</scope>
    <source>
        <strain evidence="1">ISS1029</strain>
    </source>
</reference>
<dbReference type="EMBL" id="JYDP01000038">
    <property type="protein sequence ID" value="KRZ12692.1"/>
    <property type="molecule type" value="Genomic_DNA"/>
</dbReference>